<dbReference type="InterPro" id="IPR050452">
    <property type="entry name" value="Metacaspase"/>
</dbReference>
<dbReference type="InterPro" id="IPR011600">
    <property type="entry name" value="Pept_C14_caspase"/>
</dbReference>
<dbReference type="PhylomeDB" id="A0A060S3B3"/>
<dbReference type="SUPFAM" id="SSF52129">
    <property type="entry name" value="Caspase-like"/>
    <property type="match status" value="1"/>
</dbReference>
<reference evidence="3" key="2">
    <citation type="submission" date="2014-05" db="EMBL/GenBank/DDBJ databases">
        <title>The genome sequences of chimpanzee malaria parasites reveal the path to human adaptation.</title>
        <authorList>
            <person name="Otto T.D."/>
            <person name="Rayner J.C."/>
            <person name="Boehme U."/>
            <person name="Pain A."/>
            <person name="Spottiswoode N."/>
            <person name="Sanders M."/>
            <person name="Quail M."/>
            <person name="Ollomo B."/>
            <person name="Renaud F."/>
            <person name="Thomas A.W."/>
            <person name="Prugnolle F."/>
            <person name="Conway D.J."/>
            <person name="Newbold C."/>
            <person name="Berriman M."/>
        </authorList>
    </citation>
    <scope>NUCLEOTIDE SEQUENCE [LARGE SCALE GENOMIC DNA]</scope>
    <source>
        <strain evidence="3">CDC</strain>
    </source>
</reference>
<dbReference type="PANTHER" id="PTHR48104">
    <property type="entry name" value="METACASPASE-4"/>
    <property type="match status" value="1"/>
</dbReference>
<keyword evidence="3" id="KW-0378">Hydrolase</keyword>
<dbReference type="Gene3D" id="2.60.40.150">
    <property type="entry name" value="C2 domain"/>
    <property type="match status" value="1"/>
</dbReference>
<evidence type="ECO:0000256" key="1">
    <source>
        <dbReference type="ARBA" id="ARBA00009005"/>
    </source>
</evidence>
<dbReference type="EC" id="3.4.22.-" evidence="3"/>
<dbReference type="VEuPathDB" id="PlasmoDB:PRG01_1357300"/>
<dbReference type="Pfam" id="PF00656">
    <property type="entry name" value="Peptidase_C14"/>
    <property type="match status" value="1"/>
</dbReference>
<gene>
    <name evidence="3" type="primary">MCA1</name>
    <name evidence="3" type="ORF">PRCDC_1353800</name>
</gene>
<name>A0A060S3B3_PLARE</name>
<evidence type="ECO:0000313" key="4">
    <source>
        <dbReference type="Proteomes" id="UP000027581"/>
    </source>
</evidence>
<dbReference type="InterPro" id="IPR029030">
    <property type="entry name" value="Caspase-like_dom_sf"/>
</dbReference>
<dbReference type="PANTHER" id="PTHR48104:SF30">
    <property type="entry name" value="METACASPASE-1"/>
    <property type="match status" value="1"/>
</dbReference>
<dbReference type="SUPFAM" id="SSF49562">
    <property type="entry name" value="C2 domain (Calcium/lipid-binding domain, CaLB)"/>
    <property type="match status" value="1"/>
</dbReference>
<accession>A0A060S3B3</accession>
<evidence type="ECO:0000259" key="2">
    <source>
        <dbReference type="Pfam" id="PF00656"/>
    </source>
</evidence>
<dbReference type="EMBL" id="HG810774">
    <property type="protein sequence ID" value="CDO66331.1"/>
    <property type="molecule type" value="Genomic_DNA"/>
</dbReference>
<dbReference type="InterPro" id="IPR035892">
    <property type="entry name" value="C2_domain_sf"/>
</dbReference>
<feature type="domain" description="Peptidase C14 caspase" evidence="2">
    <location>
        <begin position="318"/>
        <end position="555"/>
    </location>
</feature>
<dbReference type="GO" id="GO:0004197">
    <property type="term" value="F:cysteine-type endopeptidase activity"/>
    <property type="evidence" value="ECO:0007669"/>
    <property type="project" value="InterPro"/>
</dbReference>
<dbReference type="GO" id="GO:0006508">
    <property type="term" value="P:proteolysis"/>
    <property type="evidence" value="ECO:0007669"/>
    <property type="project" value="InterPro"/>
</dbReference>
<organism evidence="3 4">
    <name type="scientific">Plasmodium reichenowi</name>
    <dbReference type="NCBI Taxonomy" id="5854"/>
    <lineage>
        <taxon>Eukaryota</taxon>
        <taxon>Sar</taxon>
        <taxon>Alveolata</taxon>
        <taxon>Apicomplexa</taxon>
        <taxon>Aconoidasida</taxon>
        <taxon>Haemosporida</taxon>
        <taxon>Plasmodiidae</taxon>
        <taxon>Plasmodium</taxon>
        <taxon>Plasmodium (Laverania)</taxon>
    </lineage>
</organism>
<reference evidence="3" key="1">
    <citation type="submission" date="2014-01" db="EMBL/GenBank/DDBJ databases">
        <authorList>
            <person name="Aslett M."/>
        </authorList>
    </citation>
    <scope>NUCLEOTIDE SEQUENCE</scope>
    <source>
        <strain evidence="3">CDC</strain>
    </source>
</reference>
<protein>
    <submittedName>
        <fullName evidence="3">Metacaspase 1</fullName>
        <ecNumber evidence="3">3.4.22.-</ecNumber>
    </submittedName>
</protein>
<dbReference type="AlphaFoldDB" id="A0A060S3B3"/>
<sequence length="613" mass="71507">MEKIYVKIYELSGLEDKDNFSCYIKIYWQNKKYKSCILQKNPYKYNEIFLLPIDIKNNVKGGENNILSIEVWSSGILNNNKIAYTFFELDHIRRERISSEKINLIDVVKKCTLQISVHIINNNQDILFCNIKDIFGNNKNDKEIHDAILKYGGNERHIIKELRKEKETGEYNNIYFNDYANVLNTVPSQNYLSNDMPKITPNNIYNNMNNDQTNHTYLKAPNSLYNNENTNYSSNVHYSTYMSNSPTYKNSNNMNHVTNLYASNDLYNSNHFKPHSNAYSMINYDNNNYIYPQNHTNIYNRGSPDSDQTLYFSPCNQKKALLIGINYYGTKYELNGCTNDTLRMKDLLVTKYKFYDSSNNIVRLIDNEANPNYRPTRRNILSALMWLTRDNKPGDILFFLFSGHGSQEKDHSHIEKDGYNETILPSDFETEGVIIDDELHKYLIQPLNEGVKLIAVVDSCNSGSSIDLAYKYKLKSKKWKEDKNPFHVICDVTQFSGSKDKEVSYEVNTGQNAPGGSLVTAMVQILKNNMNTPSFITYEYLLHNIHAHVKQHSNQTVTFMSSQKFNMNRLFDFEHIIKNKNNQLGQIINKYIEKNKSKNKNKLKHELKNLFFF</sequence>
<dbReference type="Proteomes" id="UP000027581">
    <property type="component" value="Unassembled WGS sequence"/>
</dbReference>
<dbReference type="GO" id="GO:0005737">
    <property type="term" value="C:cytoplasm"/>
    <property type="evidence" value="ECO:0007669"/>
    <property type="project" value="TreeGrafter"/>
</dbReference>
<proteinExistence type="inferred from homology"/>
<keyword evidence="4" id="KW-1185">Reference proteome</keyword>
<dbReference type="VEuPathDB" id="PlasmoDB:PRCDC_1353800"/>
<dbReference type="Gene3D" id="3.40.50.12660">
    <property type="match status" value="1"/>
</dbReference>
<comment type="similarity">
    <text evidence="1">Belongs to the peptidase C14B family.</text>
</comment>
<evidence type="ECO:0000313" key="3">
    <source>
        <dbReference type="EMBL" id="CDO66331.1"/>
    </source>
</evidence>
<dbReference type="FunFam" id="3.40.50.12660:FF:000002">
    <property type="entry name" value="Metacaspase 1"/>
    <property type="match status" value="1"/>
</dbReference>